<organism evidence="1 2">
    <name type="scientific">Paracoccus alkanivorans</name>
    <dbReference type="NCBI Taxonomy" id="2116655"/>
    <lineage>
        <taxon>Bacteria</taxon>
        <taxon>Pseudomonadati</taxon>
        <taxon>Pseudomonadota</taxon>
        <taxon>Alphaproteobacteria</taxon>
        <taxon>Rhodobacterales</taxon>
        <taxon>Paracoccaceae</taxon>
        <taxon>Paracoccus</taxon>
    </lineage>
</organism>
<dbReference type="PANTHER" id="PTHR43611">
    <property type="entry name" value="ALPHA-D-GLUCOSE 1-PHOSPHATE PHOSPHATASE"/>
    <property type="match status" value="1"/>
</dbReference>
<proteinExistence type="predicted"/>
<dbReference type="OrthoDB" id="9807742at2"/>
<dbReference type="PANTHER" id="PTHR43611:SF3">
    <property type="entry name" value="FLAVIN MONONUCLEOTIDE HYDROLASE 1, CHLOROPLATIC"/>
    <property type="match status" value="1"/>
</dbReference>
<keyword evidence="2" id="KW-1185">Reference proteome</keyword>
<evidence type="ECO:0000313" key="1">
    <source>
        <dbReference type="EMBL" id="RMC37828.1"/>
    </source>
</evidence>
<dbReference type="EMBL" id="QOKZ01000001">
    <property type="protein sequence ID" value="RMC37828.1"/>
    <property type="molecule type" value="Genomic_DNA"/>
</dbReference>
<gene>
    <name evidence="1" type="ORF">C9E81_03590</name>
</gene>
<dbReference type="Gene3D" id="3.40.50.1000">
    <property type="entry name" value="HAD superfamily/HAD-like"/>
    <property type="match status" value="1"/>
</dbReference>
<sequence>MKHIVFDLGQVLIEWTPEPAFNGHFNDIAAIRDWMARVDFDGWNRLQDGGRPLAEGLAAARQAYGEDAAPLESYTANFPRTIARPVPGSWEIAEALRAAGHRLFAITNWSHDNWPAALDGYPRLGTLFEDIVVSGTERLLKPEPEIYLTLTRRNGIAAQDCIFIDDSALNVQGARAVGMDAVRFTDSETLRIALKERGIG</sequence>
<evidence type="ECO:0000313" key="2">
    <source>
        <dbReference type="Proteomes" id="UP000273516"/>
    </source>
</evidence>
<dbReference type="InterPro" id="IPR006439">
    <property type="entry name" value="HAD-SF_hydro_IA"/>
</dbReference>
<dbReference type="SFLD" id="SFLDG01129">
    <property type="entry name" value="C1.5:_HAD__Beta-PGM__Phosphata"/>
    <property type="match status" value="1"/>
</dbReference>
<accession>A0A3M0MJS7</accession>
<dbReference type="Pfam" id="PF00702">
    <property type="entry name" value="Hydrolase"/>
    <property type="match status" value="1"/>
</dbReference>
<dbReference type="InterPro" id="IPR023214">
    <property type="entry name" value="HAD_sf"/>
</dbReference>
<dbReference type="SUPFAM" id="SSF56784">
    <property type="entry name" value="HAD-like"/>
    <property type="match status" value="1"/>
</dbReference>
<reference evidence="1 2" key="1">
    <citation type="submission" date="2018-07" db="EMBL/GenBank/DDBJ databases">
        <authorList>
            <person name="Zhang Y."/>
            <person name="Wang L."/>
            <person name="Ma S."/>
        </authorList>
    </citation>
    <scope>NUCLEOTIDE SEQUENCE [LARGE SCALE GENOMIC DNA]</scope>
    <source>
        <strain evidence="1 2">4-2</strain>
    </source>
</reference>
<protein>
    <submittedName>
        <fullName evidence="1">HAD family phosphatase</fullName>
    </submittedName>
</protein>
<dbReference type="RefSeq" id="WP_122110912.1">
    <property type="nucleotide sequence ID" value="NZ_QOKZ01000001.1"/>
</dbReference>
<dbReference type="InterPro" id="IPR036412">
    <property type="entry name" value="HAD-like_sf"/>
</dbReference>
<name>A0A3M0MJS7_9RHOB</name>
<dbReference type="CDD" id="cd02603">
    <property type="entry name" value="HAD_sEH-N_like"/>
    <property type="match status" value="1"/>
</dbReference>
<comment type="caution">
    <text evidence="1">The sequence shown here is derived from an EMBL/GenBank/DDBJ whole genome shotgun (WGS) entry which is preliminary data.</text>
</comment>
<dbReference type="SFLD" id="SFLDS00003">
    <property type="entry name" value="Haloacid_Dehalogenase"/>
    <property type="match status" value="1"/>
</dbReference>
<dbReference type="Proteomes" id="UP000273516">
    <property type="component" value="Unassembled WGS sequence"/>
</dbReference>
<dbReference type="NCBIfam" id="TIGR01509">
    <property type="entry name" value="HAD-SF-IA-v3"/>
    <property type="match status" value="1"/>
</dbReference>
<dbReference type="AlphaFoldDB" id="A0A3M0MJS7"/>